<proteinExistence type="inferred from homology"/>
<dbReference type="PANTHER" id="PTHR11669:SF20">
    <property type="entry name" value="REPLICATION FACTOR C SUBUNIT 4"/>
    <property type="match status" value="1"/>
</dbReference>
<dbReference type="Proteomes" id="UP000041254">
    <property type="component" value="Unassembled WGS sequence"/>
</dbReference>
<dbReference type="InParanoid" id="A0A0G4ESG8"/>
<evidence type="ECO:0000256" key="1">
    <source>
        <dbReference type="ARBA" id="ARBA00005378"/>
    </source>
</evidence>
<dbReference type="InterPro" id="IPR008921">
    <property type="entry name" value="DNA_pol3_clamp-load_cplx_C"/>
</dbReference>
<organism evidence="6 7">
    <name type="scientific">Vitrella brassicaformis (strain CCMP3155)</name>
    <dbReference type="NCBI Taxonomy" id="1169540"/>
    <lineage>
        <taxon>Eukaryota</taxon>
        <taxon>Sar</taxon>
        <taxon>Alveolata</taxon>
        <taxon>Colpodellida</taxon>
        <taxon>Vitrellaceae</taxon>
        <taxon>Vitrella</taxon>
    </lineage>
</organism>
<evidence type="ECO:0000313" key="7">
    <source>
        <dbReference type="Proteomes" id="UP000041254"/>
    </source>
</evidence>
<dbReference type="SMART" id="SM00382">
    <property type="entry name" value="AAA"/>
    <property type="match status" value="1"/>
</dbReference>
<dbReference type="VEuPathDB" id="CryptoDB:Vbra_12997"/>
<dbReference type="GO" id="GO:0016887">
    <property type="term" value="F:ATP hydrolysis activity"/>
    <property type="evidence" value="ECO:0007669"/>
    <property type="project" value="InterPro"/>
</dbReference>
<dbReference type="GO" id="GO:0006261">
    <property type="term" value="P:DNA-templated DNA replication"/>
    <property type="evidence" value="ECO:0007669"/>
    <property type="project" value="TreeGrafter"/>
</dbReference>
<evidence type="ECO:0000259" key="5">
    <source>
        <dbReference type="SMART" id="SM00382"/>
    </source>
</evidence>
<evidence type="ECO:0000313" key="6">
    <source>
        <dbReference type="EMBL" id="CEM00862.1"/>
    </source>
</evidence>
<protein>
    <recommendedName>
        <fullName evidence="5">AAA+ ATPase domain-containing protein</fullName>
    </recommendedName>
</protein>
<dbReference type="GO" id="GO:0003677">
    <property type="term" value="F:DNA binding"/>
    <property type="evidence" value="ECO:0007669"/>
    <property type="project" value="InterPro"/>
</dbReference>
<dbReference type="InterPro" id="IPR003593">
    <property type="entry name" value="AAA+_ATPase"/>
</dbReference>
<dbReference type="Gene3D" id="3.40.50.300">
    <property type="entry name" value="P-loop containing nucleotide triphosphate hydrolases"/>
    <property type="match status" value="1"/>
</dbReference>
<dbReference type="AlphaFoldDB" id="A0A0G4ESG8"/>
<dbReference type="InterPro" id="IPR013748">
    <property type="entry name" value="Rep_factorC_C"/>
</dbReference>
<keyword evidence="3" id="KW-0547">Nucleotide-binding</keyword>
<keyword evidence="2" id="KW-0235">DNA replication</keyword>
<dbReference type="GO" id="GO:0005663">
    <property type="term" value="C:DNA replication factor C complex"/>
    <property type="evidence" value="ECO:0007669"/>
    <property type="project" value="TreeGrafter"/>
</dbReference>
<keyword evidence="7" id="KW-1185">Reference proteome</keyword>
<dbReference type="STRING" id="1169540.A0A0G4ESG8"/>
<dbReference type="CDD" id="cd00009">
    <property type="entry name" value="AAA"/>
    <property type="match status" value="1"/>
</dbReference>
<dbReference type="OMA" id="GCQSGSF"/>
<dbReference type="GO" id="GO:0003689">
    <property type="term" value="F:DNA clamp loader activity"/>
    <property type="evidence" value="ECO:0007669"/>
    <property type="project" value="TreeGrafter"/>
</dbReference>
<dbReference type="EMBL" id="CDMY01000300">
    <property type="protein sequence ID" value="CEM00862.1"/>
    <property type="molecule type" value="Genomic_DNA"/>
</dbReference>
<dbReference type="GO" id="GO:0006281">
    <property type="term" value="P:DNA repair"/>
    <property type="evidence" value="ECO:0007669"/>
    <property type="project" value="TreeGrafter"/>
</dbReference>
<dbReference type="InterPro" id="IPR047854">
    <property type="entry name" value="RFC_lid"/>
</dbReference>
<dbReference type="GO" id="GO:0005634">
    <property type="term" value="C:nucleus"/>
    <property type="evidence" value="ECO:0007669"/>
    <property type="project" value="TreeGrafter"/>
</dbReference>
<name>A0A0G4ESG8_VITBC</name>
<dbReference type="Gene3D" id="1.20.272.10">
    <property type="match status" value="1"/>
</dbReference>
<dbReference type="PhylomeDB" id="A0A0G4ESG8"/>
<dbReference type="SUPFAM" id="SSF52540">
    <property type="entry name" value="P-loop containing nucleoside triphosphate hydrolases"/>
    <property type="match status" value="1"/>
</dbReference>
<dbReference type="Gene3D" id="1.10.8.60">
    <property type="match status" value="1"/>
</dbReference>
<feature type="domain" description="AAA+ ATPase" evidence="5">
    <location>
        <begin position="57"/>
        <end position="191"/>
    </location>
</feature>
<dbReference type="PANTHER" id="PTHR11669">
    <property type="entry name" value="REPLICATION FACTOR C / DNA POLYMERASE III GAMMA-TAU SUBUNIT"/>
    <property type="match status" value="1"/>
</dbReference>
<dbReference type="GO" id="GO:0005524">
    <property type="term" value="F:ATP binding"/>
    <property type="evidence" value="ECO:0007669"/>
    <property type="project" value="UniProtKB-KW"/>
</dbReference>
<dbReference type="Pfam" id="PF00004">
    <property type="entry name" value="AAA"/>
    <property type="match status" value="1"/>
</dbReference>
<dbReference type="SUPFAM" id="SSF48019">
    <property type="entry name" value="post-AAA+ oligomerization domain-like"/>
    <property type="match status" value="1"/>
</dbReference>
<keyword evidence="4" id="KW-0067">ATP-binding</keyword>
<accession>A0A0G4ESG8</accession>
<gene>
    <name evidence="6" type="ORF">Vbra_12997</name>
</gene>
<dbReference type="InterPro" id="IPR027417">
    <property type="entry name" value="P-loop_NTPase"/>
</dbReference>
<evidence type="ECO:0000256" key="2">
    <source>
        <dbReference type="ARBA" id="ARBA00022705"/>
    </source>
</evidence>
<evidence type="ECO:0000256" key="4">
    <source>
        <dbReference type="ARBA" id="ARBA00022840"/>
    </source>
</evidence>
<dbReference type="FunCoup" id="A0A0G4ESG8">
    <property type="interactions" value="376"/>
</dbReference>
<dbReference type="OrthoDB" id="4199794at2759"/>
<dbReference type="NCBIfam" id="NF001679">
    <property type="entry name" value="PRK00440.1"/>
    <property type="match status" value="1"/>
</dbReference>
<dbReference type="InterPro" id="IPR050238">
    <property type="entry name" value="DNA_Rep/Repair_Clamp_Loader"/>
</dbReference>
<comment type="similarity">
    <text evidence="1">Belongs to the activator 1 small subunits family.</text>
</comment>
<dbReference type="Pfam" id="PF08542">
    <property type="entry name" value="Rep_fac_C"/>
    <property type="match status" value="2"/>
</dbReference>
<sequence>MFGFSQSSGAAAAARADVGRPAHLVPWIEKYRPKTMDDVAHQEEVVRALKSAIHSANMPHLLFYGPPGTGKTSSIHAIAHQLYGPIYKSRVLELNASDERGIGMIRERVKKFAQVQVRYHPTEAKEYPCPPYKIIILDEADQLTSEAQAALRRTMENYTRVTRFCLICNYISRIIEPLGSRCAKFRFQPIGDDSHRKRLEHIAAAEGVKIGEAGMTTLLLLAEGDLRRSITLMQSAYNLHGPDHHIAPSDLLEVAGCVKPAVITAFLHTCKTASSFDDVQKVIEQDLVAGGYTCSQIIPQITARLVGKKVSEGNDMTDDQDQGSGGGMQLSTELTDLQKAKIATRCGEVDSQLMDGADEYLQLLKLGADLMNILKQGGNNTRPHHN</sequence>
<dbReference type="FunFam" id="3.40.50.300:FF:000129">
    <property type="entry name" value="Replication factor C subunit 5"/>
    <property type="match status" value="1"/>
</dbReference>
<dbReference type="CDD" id="cd18140">
    <property type="entry name" value="HLD_clamp_RFC"/>
    <property type="match status" value="1"/>
</dbReference>
<dbReference type="InterPro" id="IPR003959">
    <property type="entry name" value="ATPase_AAA_core"/>
</dbReference>
<reference evidence="6 7" key="1">
    <citation type="submission" date="2014-11" db="EMBL/GenBank/DDBJ databases">
        <authorList>
            <person name="Zhu J."/>
            <person name="Qi W."/>
            <person name="Song R."/>
        </authorList>
    </citation>
    <scope>NUCLEOTIDE SEQUENCE [LARGE SCALE GENOMIC DNA]</scope>
</reference>
<evidence type="ECO:0000256" key="3">
    <source>
        <dbReference type="ARBA" id="ARBA00022741"/>
    </source>
</evidence>